<protein>
    <submittedName>
        <fullName evidence="2">Uncharacterized protein</fullName>
    </submittedName>
</protein>
<name>A0A7S1WSI5_ALECA</name>
<evidence type="ECO:0000256" key="1">
    <source>
        <dbReference type="SAM" id="MobiDB-lite"/>
    </source>
</evidence>
<sequence>MIVAVLVGEAAARQGEAARPHGDAARGKGELAREADAIGEAVMGEAAMGAAAREEAGKEARSGRGAANEGRLAVWPSRSAPAGSSRAGGAEAELPPPGEGEGALAGGCSDMAEADREAPSGASTSRELLSGIFRATVSSPQEDSVGPR</sequence>
<dbReference type="AlphaFoldDB" id="A0A7S1WSI5"/>
<proteinExistence type="predicted"/>
<feature type="compositionally biased region" description="Basic and acidic residues" evidence="1">
    <location>
        <begin position="16"/>
        <end position="31"/>
    </location>
</feature>
<feature type="compositionally biased region" description="Basic and acidic residues" evidence="1">
    <location>
        <begin position="52"/>
        <end position="62"/>
    </location>
</feature>
<feature type="compositionally biased region" description="Low complexity" evidence="1">
    <location>
        <begin position="76"/>
        <end position="93"/>
    </location>
</feature>
<organism evidence="2">
    <name type="scientific">Alexandrium catenella</name>
    <name type="common">Red tide dinoflagellate</name>
    <name type="synonym">Gonyaulax catenella</name>
    <dbReference type="NCBI Taxonomy" id="2925"/>
    <lineage>
        <taxon>Eukaryota</taxon>
        <taxon>Sar</taxon>
        <taxon>Alveolata</taxon>
        <taxon>Dinophyceae</taxon>
        <taxon>Gonyaulacales</taxon>
        <taxon>Pyrocystaceae</taxon>
        <taxon>Alexandrium</taxon>
    </lineage>
</organism>
<feature type="region of interest" description="Disordered" evidence="1">
    <location>
        <begin position="10"/>
        <end position="31"/>
    </location>
</feature>
<dbReference type="EMBL" id="HBGE01102230">
    <property type="protein sequence ID" value="CAD9184146.1"/>
    <property type="molecule type" value="Transcribed_RNA"/>
</dbReference>
<feature type="region of interest" description="Disordered" evidence="1">
    <location>
        <begin position="46"/>
        <end position="148"/>
    </location>
</feature>
<gene>
    <name evidence="2" type="ORF">ACAT0790_LOCUS60918</name>
</gene>
<reference evidence="2" key="1">
    <citation type="submission" date="2021-01" db="EMBL/GenBank/DDBJ databases">
        <authorList>
            <person name="Corre E."/>
            <person name="Pelletier E."/>
            <person name="Niang G."/>
            <person name="Scheremetjew M."/>
            <person name="Finn R."/>
            <person name="Kale V."/>
            <person name="Holt S."/>
            <person name="Cochrane G."/>
            <person name="Meng A."/>
            <person name="Brown T."/>
            <person name="Cohen L."/>
        </authorList>
    </citation>
    <scope>NUCLEOTIDE SEQUENCE</scope>
    <source>
        <strain evidence="2">OF101</strain>
    </source>
</reference>
<evidence type="ECO:0000313" key="2">
    <source>
        <dbReference type="EMBL" id="CAD9184146.1"/>
    </source>
</evidence>
<accession>A0A7S1WSI5</accession>